<reference evidence="1 2" key="1">
    <citation type="submission" date="2020-04" db="EMBL/GenBank/DDBJ databases">
        <title>Molecular characterization of pseudomonads from Agaricus bisporus reveal novel blotch 2 pathogens in Western Europe.</title>
        <authorList>
            <person name="Taparia T."/>
            <person name="Krijger M."/>
            <person name="Haynes E."/>
            <person name="Elpinstone J.G."/>
            <person name="Noble R."/>
            <person name="Van Der Wolf J."/>
        </authorList>
    </citation>
    <scope>NUCLEOTIDE SEQUENCE [LARGE SCALE GENOMIC DNA]</scope>
    <source>
        <strain evidence="1 2">IPO3746</strain>
    </source>
</reference>
<evidence type="ECO:0000313" key="2">
    <source>
        <dbReference type="Proteomes" id="UP000549134"/>
    </source>
</evidence>
<name>A0A7Y8AQ15_PSETO</name>
<proteinExistence type="predicted"/>
<accession>A0A7Y8AQ15</accession>
<sequence length="171" mass="18650">MSDLICRKSMARCQTQGMCAPHGGCQMPETAPAFRALLAERNSLAFLLKRFVDGEQDHDESQAERHMYHDEAQTLLAHLDGDLPGHTLVPDVCLQAMSADAESFRWLATQCGEEFEVDVKGVQADGGEVSWALGYEGETCLGQAVQAAMIEGGEVATPSADNKNVSRHDRR</sequence>
<dbReference type="AlphaFoldDB" id="A0A7Y8AQ15"/>
<gene>
    <name evidence="1" type="ORF">HX787_20440</name>
</gene>
<organism evidence="1 2">
    <name type="scientific">Pseudomonas tolaasii</name>
    <dbReference type="NCBI Taxonomy" id="29442"/>
    <lineage>
        <taxon>Bacteria</taxon>
        <taxon>Pseudomonadati</taxon>
        <taxon>Pseudomonadota</taxon>
        <taxon>Gammaproteobacteria</taxon>
        <taxon>Pseudomonadales</taxon>
        <taxon>Pseudomonadaceae</taxon>
        <taxon>Pseudomonas</taxon>
    </lineage>
</organism>
<protein>
    <submittedName>
        <fullName evidence="1">Uncharacterized protein</fullName>
    </submittedName>
</protein>
<dbReference type="Proteomes" id="UP000549134">
    <property type="component" value="Unassembled WGS sequence"/>
</dbReference>
<dbReference type="EMBL" id="JACAQK010000015">
    <property type="protein sequence ID" value="NWD38237.1"/>
    <property type="molecule type" value="Genomic_DNA"/>
</dbReference>
<dbReference type="RefSeq" id="WP_177007952.1">
    <property type="nucleotide sequence ID" value="NZ_JACAQH010000023.1"/>
</dbReference>
<comment type="caution">
    <text evidence="1">The sequence shown here is derived from an EMBL/GenBank/DDBJ whole genome shotgun (WGS) entry which is preliminary data.</text>
</comment>
<evidence type="ECO:0000313" key="1">
    <source>
        <dbReference type="EMBL" id="NWD38237.1"/>
    </source>
</evidence>